<sequence>MCQLEVGISDRDGYTVMRLRGELDLASVDRFEQTAGTTEIVYGPRMLVDLTELSFIDSVGLGALARLHRRLVRGGGALTVVVPPGKIDRIFHYSGLKQAMDIRQPPE</sequence>
<evidence type="ECO:0000259" key="3">
    <source>
        <dbReference type="PROSITE" id="PS50801"/>
    </source>
</evidence>
<reference evidence="4 5" key="1">
    <citation type="submission" date="2019-02" db="EMBL/GenBank/DDBJ databases">
        <authorList>
            <person name="Khodamoradi S."/>
            <person name="Hahnke R.L."/>
            <person name="Kaempfer P."/>
            <person name="Schumann P."/>
            <person name="Rohde M."/>
            <person name="Steinert M."/>
            <person name="Luzhetskyy A."/>
            <person name="Wink J."/>
            <person name="Ruckert C."/>
        </authorList>
    </citation>
    <scope>NUCLEOTIDE SEQUENCE [LARGE SCALE GENOMIC DNA]</scope>
    <source>
        <strain evidence="4 5">M2</strain>
    </source>
</reference>
<protein>
    <recommendedName>
        <fullName evidence="2">Anti-sigma factor antagonist</fullName>
    </recommendedName>
</protein>
<dbReference type="PROSITE" id="PS50801">
    <property type="entry name" value="STAS"/>
    <property type="match status" value="1"/>
</dbReference>
<dbReference type="PANTHER" id="PTHR33495">
    <property type="entry name" value="ANTI-SIGMA FACTOR ANTAGONIST TM_1081-RELATED-RELATED"/>
    <property type="match status" value="1"/>
</dbReference>
<dbReference type="SUPFAM" id="SSF52091">
    <property type="entry name" value="SpoIIaa-like"/>
    <property type="match status" value="1"/>
</dbReference>
<dbReference type="GO" id="GO:0043856">
    <property type="term" value="F:anti-sigma factor antagonist activity"/>
    <property type="evidence" value="ECO:0007669"/>
    <property type="project" value="InterPro"/>
</dbReference>
<dbReference type="KEGG" id="strr:EKD16_14390"/>
<name>A0A4P6Q6I5_9ACTN</name>
<dbReference type="CDD" id="cd07043">
    <property type="entry name" value="STAS_anti-anti-sigma_factors"/>
    <property type="match status" value="1"/>
</dbReference>
<evidence type="ECO:0000256" key="2">
    <source>
        <dbReference type="RuleBase" id="RU003749"/>
    </source>
</evidence>
<dbReference type="EMBL" id="CP036455">
    <property type="protein sequence ID" value="QBI54659.1"/>
    <property type="molecule type" value="Genomic_DNA"/>
</dbReference>
<gene>
    <name evidence="4" type="ORF">EKD16_14390</name>
</gene>
<dbReference type="Proteomes" id="UP000292235">
    <property type="component" value="Chromosome"/>
</dbReference>
<evidence type="ECO:0000313" key="5">
    <source>
        <dbReference type="Proteomes" id="UP000292235"/>
    </source>
</evidence>
<dbReference type="InterPro" id="IPR002645">
    <property type="entry name" value="STAS_dom"/>
</dbReference>
<dbReference type="NCBIfam" id="TIGR00377">
    <property type="entry name" value="ant_ant_sig"/>
    <property type="match status" value="1"/>
</dbReference>
<dbReference type="Pfam" id="PF01740">
    <property type="entry name" value="STAS"/>
    <property type="match status" value="1"/>
</dbReference>
<dbReference type="AlphaFoldDB" id="A0A4P6Q6I5"/>
<dbReference type="InterPro" id="IPR036513">
    <property type="entry name" value="STAS_dom_sf"/>
</dbReference>
<accession>A0A4P6Q6I5</accession>
<feature type="domain" description="STAS" evidence="3">
    <location>
        <begin position="4"/>
        <end position="107"/>
    </location>
</feature>
<dbReference type="InterPro" id="IPR003658">
    <property type="entry name" value="Anti-sigma_ant"/>
</dbReference>
<evidence type="ECO:0000256" key="1">
    <source>
        <dbReference type="ARBA" id="ARBA00009013"/>
    </source>
</evidence>
<dbReference type="Gene3D" id="3.30.750.24">
    <property type="entry name" value="STAS domain"/>
    <property type="match status" value="1"/>
</dbReference>
<keyword evidence="5" id="KW-1185">Reference proteome</keyword>
<comment type="similarity">
    <text evidence="1 2">Belongs to the anti-sigma-factor antagonist family.</text>
</comment>
<evidence type="ECO:0000313" key="4">
    <source>
        <dbReference type="EMBL" id="QBI54659.1"/>
    </source>
</evidence>
<dbReference type="PANTHER" id="PTHR33495:SF2">
    <property type="entry name" value="ANTI-SIGMA FACTOR ANTAGONIST TM_1081-RELATED"/>
    <property type="match status" value="1"/>
</dbReference>
<proteinExistence type="inferred from homology"/>
<organism evidence="4 5">
    <name type="scientific">Streptomonospora litoralis</name>
    <dbReference type="NCBI Taxonomy" id="2498135"/>
    <lineage>
        <taxon>Bacteria</taxon>
        <taxon>Bacillati</taxon>
        <taxon>Actinomycetota</taxon>
        <taxon>Actinomycetes</taxon>
        <taxon>Streptosporangiales</taxon>
        <taxon>Nocardiopsidaceae</taxon>
        <taxon>Streptomonospora</taxon>
    </lineage>
</organism>